<feature type="region of interest" description="Disordered" evidence="1">
    <location>
        <begin position="1"/>
        <end position="71"/>
    </location>
</feature>
<feature type="compositionally biased region" description="Basic and acidic residues" evidence="1">
    <location>
        <begin position="138"/>
        <end position="148"/>
    </location>
</feature>
<sequence length="411" mass="45521">MSRPGQSPLSGERSHTKSAAQTSHAQPYLAKFGAIDHRHSNNKRDNPRKRFTSPRTPEINKRMTVDVLSTPKRSEVLSEEIDTRHLHSFGNASFDSKQSESTCPLAAPVTDDASDCGTEASMSSVAFLRSKLNNFGKQQREHYEKTSCKPEPSSLVKPTRSRVPRTTASSVPPTPLPPTSASALQKRLDAAHMARFRQTPIRIKPQVKNDDVQATNDGYASVAKLSKWLADDPTKVKQTIHLRRGANVIAKSRVFDKGLANVIVEDHRIRQGSVADKASMFASLKAHRSNCLSEDADETSSMISASHSGPVRQPPPPSKLEEDITPVDFQTARRKLVERSKDNGNDVSILSKVSRRKAKIETKEKEVSRRMSLAPQELLTKSSWDENSLGSYVKKSVPEEMAARKTLEELP</sequence>
<reference evidence="3" key="2">
    <citation type="submission" date="2008-08" db="EMBL/GenBank/DDBJ databases">
        <authorList>
            <consortium name="Diatom Consortium"/>
            <person name="Grigoriev I."/>
            <person name="Grimwood J."/>
            <person name="Kuo A."/>
            <person name="Otillar R.P."/>
            <person name="Salamov A."/>
            <person name="Detter J.C."/>
            <person name="Lindquist E."/>
            <person name="Shapiro H."/>
            <person name="Lucas S."/>
            <person name="Glavina del Rio T."/>
            <person name="Pitluck S."/>
            <person name="Rokhsar D."/>
            <person name="Bowler C."/>
        </authorList>
    </citation>
    <scope>GENOME REANNOTATION</scope>
    <source>
        <strain evidence="3">CCAP 1055/1</strain>
    </source>
</reference>
<protein>
    <submittedName>
        <fullName evidence="2">Uncharacterized protein</fullName>
    </submittedName>
</protein>
<feature type="region of interest" description="Disordered" evidence="1">
    <location>
        <begin position="138"/>
        <end position="181"/>
    </location>
</feature>
<feature type="compositionally biased region" description="Basic and acidic residues" evidence="1">
    <location>
        <begin position="34"/>
        <end position="45"/>
    </location>
</feature>
<gene>
    <name evidence="2" type="ORF">PHATRDRAFT_44464</name>
</gene>
<dbReference type="KEGG" id="pti:PHATRDRAFT_44464"/>
<dbReference type="GeneID" id="7197698"/>
<evidence type="ECO:0000313" key="3">
    <source>
        <dbReference type="Proteomes" id="UP000000759"/>
    </source>
</evidence>
<dbReference type="Proteomes" id="UP000000759">
    <property type="component" value="Chromosome 4"/>
</dbReference>
<reference evidence="2 3" key="1">
    <citation type="journal article" date="2008" name="Nature">
        <title>The Phaeodactylum genome reveals the evolutionary history of diatom genomes.</title>
        <authorList>
            <person name="Bowler C."/>
            <person name="Allen A.E."/>
            <person name="Badger J.H."/>
            <person name="Grimwood J."/>
            <person name="Jabbari K."/>
            <person name="Kuo A."/>
            <person name="Maheswari U."/>
            <person name="Martens C."/>
            <person name="Maumus F."/>
            <person name="Otillar R.P."/>
            <person name="Rayko E."/>
            <person name="Salamov A."/>
            <person name="Vandepoele K."/>
            <person name="Beszteri B."/>
            <person name="Gruber A."/>
            <person name="Heijde M."/>
            <person name="Katinka M."/>
            <person name="Mock T."/>
            <person name="Valentin K."/>
            <person name="Verret F."/>
            <person name="Berges J.A."/>
            <person name="Brownlee C."/>
            <person name="Cadoret J.P."/>
            <person name="Chiovitti A."/>
            <person name="Choi C.J."/>
            <person name="Coesel S."/>
            <person name="De Martino A."/>
            <person name="Detter J.C."/>
            <person name="Durkin C."/>
            <person name="Falciatore A."/>
            <person name="Fournet J."/>
            <person name="Haruta M."/>
            <person name="Huysman M.J."/>
            <person name="Jenkins B.D."/>
            <person name="Jiroutova K."/>
            <person name="Jorgensen R.E."/>
            <person name="Joubert Y."/>
            <person name="Kaplan A."/>
            <person name="Kroger N."/>
            <person name="Kroth P.G."/>
            <person name="La Roche J."/>
            <person name="Lindquist E."/>
            <person name="Lommer M."/>
            <person name="Martin-Jezequel V."/>
            <person name="Lopez P.J."/>
            <person name="Lucas S."/>
            <person name="Mangogna M."/>
            <person name="McGinnis K."/>
            <person name="Medlin L.K."/>
            <person name="Montsant A."/>
            <person name="Oudot-Le Secq M.P."/>
            <person name="Napoli C."/>
            <person name="Obornik M."/>
            <person name="Parker M.S."/>
            <person name="Petit J.L."/>
            <person name="Porcel B.M."/>
            <person name="Poulsen N."/>
            <person name="Robison M."/>
            <person name="Rychlewski L."/>
            <person name="Rynearson T.A."/>
            <person name="Schmutz J."/>
            <person name="Shapiro H."/>
            <person name="Siaut M."/>
            <person name="Stanley M."/>
            <person name="Sussman M.R."/>
            <person name="Taylor A.R."/>
            <person name="Vardi A."/>
            <person name="von Dassow P."/>
            <person name="Vyverman W."/>
            <person name="Willis A."/>
            <person name="Wyrwicz L.S."/>
            <person name="Rokhsar D.S."/>
            <person name="Weissenbach J."/>
            <person name="Armbrust E.V."/>
            <person name="Green B.R."/>
            <person name="Van de Peer Y."/>
            <person name="Grigoriev I.V."/>
        </authorList>
    </citation>
    <scope>NUCLEOTIDE SEQUENCE [LARGE SCALE GENOMIC DNA]</scope>
    <source>
        <strain evidence="2 3">CCAP 1055/1</strain>
    </source>
</reference>
<organism evidence="2 3">
    <name type="scientific">Phaeodactylum tricornutum (strain CCAP 1055/1)</name>
    <dbReference type="NCBI Taxonomy" id="556484"/>
    <lineage>
        <taxon>Eukaryota</taxon>
        <taxon>Sar</taxon>
        <taxon>Stramenopiles</taxon>
        <taxon>Ochrophyta</taxon>
        <taxon>Bacillariophyta</taxon>
        <taxon>Bacillariophyceae</taxon>
        <taxon>Bacillariophycidae</taxon>
        <taxon>Naviculales</taxon>
        <taxon>Phaeodactylaceae</taxon>
        <taxon>Phaeodactylum</taxon>
    </lineage>
</organism>
<dbReference type="EMBL" id="CM000607">
    <property type="protein sequence ID" value="EEC50213.1"/>
    <property type="molecule type" value="Genomic_DNA"/>
</dbReference>
<proteinExistence type="predicted"/>
<name>B7FU74_PHATC</name>
<feature type="region of interest" description="Disordered" evidence="1">
    <location>
        <begin position="292"/>
        <end position="325"/>
    </location>
</feature>
<evidence type="ECO:0000256" key="1">
    <source>
        <dbReference type="SAM" id="MobiDB-lite"/>
    </source>
</evidence>
<dbReference type="OrthoDB" id="48894at2759"/>
<keyword evidence="3" id="KW-1185">Reference proteome</keyword>
<evidence type="ECO:0000313" key="2">
    <source>
        <dbReference type="EMBL" id="EEC50213.1"/>
    </source>
</evidence>
<accession>B7FU74</accession>
<dbReference type="InParanoid" id="B7FU74"/>
<dbReference type="RefSeq" id="XP_002178548.1">
    <property type="nucleotide sequence ID" value="XM_002178512.1"/>
</dbReference>
<dbReference type="PaxDb" id="2850-Phatr44464"/>
<dbReference type="AlphaFoldDB" id="B7FU74"/>